<reference evidence="1 2" key="1">
    <citation type="journal article" date="2018" name="PLoS Pathog.">
        <title>Evolution of structural diversity of trichothecenes, a family of toxins produced by plant pathogenic and entomopathogenic fungi.</title>
        <authorList>
            <person name="Proctor R.H."/>
            <person name="McCormick S.P."/>
            <person name="Kim H.S."/>
            <person name="Cardoza R.E."/>
            <person name="Stanley A.M."/>
            <person name="Lindo L."/>
            <person name="Kelly A."/>
            <person name="Brown D.W."/>
            <person name="Lee T."/>
            <person name="Vaughan M.M."/>
            <person name="Alexander N.J."/>
            <person name="Busman M."/>
            <person name="Gutierrez S."/>
        </authorList>
    </citation>
    <scope>NUCLEOTIDE SEQUENCE [LARGE SCALE GENOMIC DNA]</scope>
    <source>
        <strain evidence="1 2">NRRL 20695</strain>
    </source>
</reference>
<sequence length="254" mass="27919">MLATNSDEPQYRHHSLCDASDVPITSGGWLYDSSTSQALYEPCLYNNPAIGSIGLLQRLTNDMRFYHTNANRPSASLGQQSQQYCYNVCTPVDCPAALDPQSVPGTAELDLSRHIYSFLNSCCHRTSSSRTAWTAASIDFQYPPKLENCRIYDASEALEVFNRIPEKASHFRRKPECIQAPQAWFMSFVSSLGAIVPVVLELEPKTCIVASLLIYLIRACHHDMGSAAAIPHPTITAISIGAVASNPSFVTTQN</sequence>
<keyword evidence="2" id="KW-1185">Reference proteome</keyword>
<accession>A0A395RLW0</accession>
<dbReference type="AlphaFoldDB" id="A0A395RLW0"/>
<evidence type="ECO:0000313" key="1">
    <source>
        <dbReference type="EMBL" id="RGP61096.1"/>
    </source>
</evidence>
<proteinExistence type="predicted"/>
<organism evidence="1 2">
    <name type="scientific">Fusarium longipes</name>
    <dbReference type="NCBI Taxonomy" id="694270"/>
    <lineage>
        <taxon>Eukaryota</taxon>
        <taxon>Fungi</taxon>
        <taxon>Dikarya</taxon>
        <taxon>Ascomycota</taxon>
        <taxon>Pezizomycotina</taxon>
        <taxon>Sordariomycetes</taxon>
        <taxon>Hypocreomycetidae</taxon>
        <taxon>Hypocreales</taxon>
        <taxon>Nectriaceae</taxon>
        <taxon>Fusarium</taxon>
    </lineage>
</organism>
<dbReference type="EMBL" id="PXOG01000321">
    <property type="protein sequence ID" value="RGP61096.1"/>
    <property type="molecule type" value="Genomic_DNA"/>
</dbReference>
<comment type="caution">
    <text evidence="1">The sequence shown here is derived from an EMBL/GenBank/DDBJ whole genome shotgun (WGS) entry which is preliminary data.</text>
</comment>
<protein>
    <submittedName>
        <fullName evidence="1">Uncharacterized protein</fullName>
    </submittedName>
</protein>
<dbReference type="Proteomes" id="UP000266234">
    <property type="component" value="Unassembled WGS sequence"/>
</dbReference>
<gene>
    <name evidence="1" type="ORF">FLONG3_10651</name>
</gene>
<evidence type="ECO:0000313" key="2">
    <source>
        <dbReference type="Proteomes" id="UP000266234"/>
    </source>
</evidence>
<name>A0A395RLW0_9HYPO</name>